<sequence>MSLSLEGFQTTQLKPGLFSIDILGDTIQRDSNHEWRRFGVSLAEYLKKHSKTAYLVSSCHLDTLLVNSTDNPPPISTFQIDDQLYFITELNSAELMTQLPDITESEEFIVGNNTWLCLSKVPKCVTLIEEDMKKVTENLCTFDKLELRIELLAAVSDGLELYWFNP</sequence>
<reference evidence="2" key="1">
    <citation type="submission" date="2011-07" db="EMBL/GenBank/DDBJ databases">
        <authorList>
            <consortium name="Caenorhabditis brenneri Sequencing and Analysis Consortium"/>
            <person name="Wilson R.K."/>
        </authorList>
    </citation>
    <scope>NUCLEOTIDE SEQUENCE [LARGE SCALE GENOMIC DNA]</scope>
    <source>
        <strain evidence="2">PB2801</strain>
    </source>
</reference>
<protein>
    <submittedName>
        <fullName evidence="1">Uncharacterized protein</fullName>
    </submittedName>
</protein>
<dbReference type="InParanoid" id="G0PKR2"/>
<gene>
    <name evidence="1" type="ORF">CAEBREN_25513</name>
</gene>
<name>G0PKR2_CAEBE</name>
<dbReference type="Proteomes" id="UP000008068">
    <property type="component" value="Unassembled WGS sequence"/>
</dbReference>
<dbReference type="HOGENOM" id="CLU_1604177_0_0_1"/>
<keyword evidence="2" id="KW-1185">Reference proteome</keyword>
<dbReference type="OMA" id="NTNSEWR"/>
<accession>G0PKR2</accession>
<evidence type="ECO:0000313" key="2">
    <source>
        <dbReference type="Proteomes" id="UP000008068"/>
    </source>
</evidence>
<dbReference type="eggNOG" id="ENOG502TK2M">
    <property type="taxonomic scope" value="Eukaryota"/>
</dbReference>
<dbReference type="EMBL" id="GL380920">
    <property type="protein sequence ID" value="EGT32937.1"/>
    <property type="molecule type" value="Genomic_DNA"/>
</dbReference>
<organism evidence="2">
    <name type="scientific">Caenorhabditis brenneri</name>
    <name type="common">Nematode worm</name>
    <dbReference type="NCBI Taxonomy" id="135651"/>
    <lineage>
        <taxon>Eukaryota</taxon>
        <taxon>Metazoa</taxon>
        <taxon>Ecdysozoa</taxon>
        <taxon>Nematoda</taxon>
        <taxon>Chromadorea</taxon>
        <taxon>Rhabditida</taxon>
        <taxon>Rhabditina</taxon>
        <taxon>Rhabditomorpha</taxon>
        <taxon>Rhabditoidea</taxon>
        <taxon>Rhabditidae</taxon>
        <taxon>Peloderinae</taxon>
        <taxon>Caenorhabditis</taxon>
    </lineage>
</organism>
<dbReference type="AlphaFoldDB" id="G0PKR2"/>
<evidence type="ECO:0000313" key="1">
    <source>
        <dbReference type="EMBL" id="EGT32937.1"/>
    </source>
</evidence>
<dbReference type="OrthoDB" id="5867570at2759"/>
<proteinExistence type="predicted"/>